<proteinExistence type="predicted"/>
<accession>A0A0P0CUS1</accession>
<name>A0A0P0CUS1_9FLAO</name>
<evidence type="ECO:0000313" key="2">
    <source>
        <dbReference type="Proteomes" id="UP000057981"/>
    </source>
</evidence>
<dbReference type="STRING" id="1736674.APS56_02555"/>
<evidence type="ECO:0000313" key="1">
    <source>
        <dbReference type="EMBL" id="ALJ04099.1"/>
    </source>
</evidence>
<dbReference type="RefSeq" id="WP_054724482.1">
    <property type="nucleotide sequence ID" value="NZ_CP012898.1"/>
</dbReference>
<dbReference type="PATRIC" id="fig|1736674.3.peg.527"/>
<dbReference type="AlphaFoldDB" id="A0A0P0CUS1"/>
<sequence>MKVNPQINTTSATVEIFKTNVTHNQLANKIVADFKQLYPEYRINFDLEDCDKILRIESYTGIDILGILNYGSLNNLEINLIDY</sequence>
<reference evidence="1 2" key="1">
    <citation type="submission" date="2015-10" db="EMBL/GenBank/DDBJ databases">
        <authorList>
            <person name="Gilbert D.G."/>
        </authorList>
    </citation>
    <scope>NUCLEOTIDE SEQUENCE [LARGE SCALE GENOMIC DNA]</scope>
    <source>
        <strain evidence="2">HZ-22</strain>
    </source>
</reference>
<protein>
    <submittedName>
        <fullName evidence="1">Uncharacterized protein</fullName>
    </submittedName>
</protein>
<dbReference type="KEGG" id="ahz:APS56_02555"/>
<keyword evidence="2" id="KW-1185">Reference proteome</keyword>
<dbReference type="OrthoDB" id="1036397at2"/>
<dbReference type="EMBL" id="CP012898">
    <property type="protein sequence ID" value="ALJ04099.1"/>
    <property type="molecule type" value="Genomic_DNA"/>
</dbReference>
<gene>
    <name evidence="1" type="ORF">APS56_02555</name>
</gene>
<organism evidence="1 2">
    <name type="scientific">Pseudalgibacter alginicilyticus</name>
    <dbReference type="NCBI Taxonomy" id="1736674"/>
    <lineage>
        <taxon>Bacteria</taxon>
        <taxon>Pseudomonadati</taxon>
        <taxon>Bacteroidota</taxon>
        <taxon>Flavobacteriia</taxon>
        <taxon>Flavobacteriales</taxon>
        <taxon>Flavobacteriaceae</taxon>
        <taxon>Pseudalgibacter</taxon>
    </lineage>
</organism>
<dbReference type="Proteomes" id="UP000057981">
    <property type="component" value="Chromosome"/>
</dbReference>